<evidence type="ECO:0000256" key="1">
    <source>
        <dbReference type="SAM" id="MobiDB-lite"/>
    </source>
</evidence>
<feature type="compositionally biased region" description="Polar residues" evidence="1">
    <location>
        <begin position="674"/>
        <end position="684"/>
    </location>
</feature>
<evidence type="ECO:0000313" key="2">
    <source>
        <dbReference type="EMBL" id="KAJ7197223.1"/>
    </source>
</evidence>
<dbReference type="Proteomes" id="UP001219525">
    <property type="component" value="Unassembled WGS sequence"/>
</dbReference>
<name>A0AAD6UXF1_9AGAR</name>
<feature type="compositionally biased region" description="Basic and acidic residues" evidence="1">
    <location>
        <begin position="529"/>
        <end position="538"/>
    </location>
</feature>
<feature type="compositionally biased region" description="Basic and acidic residues" evidence="1">
    <location>
        <begin position="427"/>
        <end position="445"/>
    </location>
</feature>
<feature type="compositionally biased region" description="Acidic residues" evidence="1">
    <location>
        <begin position="549"/>
        <end position="567"/>
    </location>
</feature>
<feature type="region of interest" description="Disordered" evidence="1">
    <location>
        <begin position="162"/>
        <end position="192"/>
    </location>
</feature>
<feature type="region of interest" description="Disordered" evidence="1">
    <location>
        <begin position="204"/>
        <end position="269"/>
    </location>
</feature>
<feature type="compositionally biased region" description="Basic and acidic residues" evidence="1">
    <location>
        <begin position="217"/>
        <end position="240"/>
    </location>
</feature>
<reference evidence="2" key="1">
    <citation type="submission" date="2023-03" db="EMBL/GenBank/DDBJ databases">
        <title>Massive genome expansion in bonnet fungi (Mycena s.s.) driven by repeated elements and novel gene families across ecological guilds.</title>
        <authorList>
            <consortium name="Lawrence Berkeley National Laboratory"/>
            <person name="Harder C.B."/>
            <person name="Miyauchi S."/>
            <person name="Viragh M."/>
            <person name="Kuo A."/>
            <person name="Thoen E."/>
            <person name="Andreopoulos B."/>
            <person name="Lu D."/>
            <person name="Skrede I."/>
            <person name="Drula E."/>
            <person name="Henrissat B."/>
            <person name="Morin E."/>
            <person name="Kohler A."/>
            <person name="Barry K."/>
            <person name="LaButti K."/>
            <person name="Morin E."/>
            <person name="Salamov A."/>
            <person name="Lipzen A."/>
            <person name="Mereny Z."/>
            <person name="Hegedus B."/>
            <person name="Baldrian P."/>
            <person name="Stursova M."/>
            <person name="Weitz H."/>
            <person name="Taylor A."/>
            <person name="Grigoriev I.V."/>
            <person name="Nagy L.G."/>
            <person name="Martin F."/>
            <person name="Kauserud H."/>
        </authorList>
    </citation>
    <scope>NUCLEOTIDE SEQUENCE</scope>
    <source>
        <strain evidence="2">9144</strain>
    </source>
</reference>
<dbReference type="EMBL" id="JARJCW010000079">
    <property type="protein sequence ID" value="KAJ7197223.1"/>
    <property type="molecule type" value="Genomic_DNA"/>
</dbReference>
<comment type="caution">
    <text evidence="2">The sequence shown here is derived from an EMBL/GenBank/DDBJ whole genome shotgun (WGS) entry which is preliminary data.</text>
</comment>
<feature type="compositionally biased region" description="Acidic residues" evidence="1">
    <location>
        <begin position="507"/>
        <end position="516"/>
    </location>
</feature>
<accession>A0AAD6UXF1</accession>
<feature type="compositionally biased region" description="Polar residues" evidence="1">
    <location>
        <begin position="469"/>
        <end position="481"/>
    </location>
</feature>
<feature type="region of interest" description="Disordered" evidence="1">
    <location>
        <begin position="419"/>
        <end position="716"/>
    </location>
</feature>
<feature type="compositionally biased region" description="Acidic residues" evidence="1">
    <location>
        <begin position="172"/>
        <end position="191"/>
    </location>
</feature>
<gene>
    <name evidence="2" type="ORF">GGX14DRAFT_668662</name>
</gene>
<feature type="compositionally biased region" description="Acidic residues" evidence="1">
    <location>
        <begin position="644"/>
        <end position="666"/>
    </location>
</feature>
<sequence>MSTMSSTMLYDTHMSDYPIDVDMLHAAEPWFDTEAKMDDDIPLKNDFSDHRSSHSVEVDMGDQYAETEYEMADGGREENYDEMSSDLLDIEVYDASEPLADATLPPAEQISAQDTHALDMDSLEAAKLLPLLEAVTPAMSPVPPGDTELPDAVISTHTEVAVEEPSNVFADEPAEFAEEEPVDDEHSDADEPAAQLEEVPSVALFPPPLDENNEASNHPHLDESREEQVDASHPEDHPHSTDAAPSESRDVEEPTSEESALVDPHEISEGVYIDPPPAVLVSFESSECPDICLFNRPVRSHSPSPSIEGHEPDNRVFDVLLQHRPILYYEPLLSVFEALRQEEYLSRIPQLADSELVLDAYDLQLDNVYAREITLHDLNVLHDASVMAGPLRLRLKTVLPRFIIRYHLLQDQIASVNVAGDDQEQSAESRQDQDQFDSSKDKEEPQSEDAQEASETQSAFPSSRLHENGATSPKVFSSTAQGDGHEEPENAAEVPDSLQRPDGGTEVAEESAEVEEEVKQEVVDNNESYGEKSEHNEVDNPEAEATTELPEEEDAEGEEEEEEEEFVVVETAGSKPVVPLTGNAPAGDIVVELEKTLNSSSPNTVHHAEPGPSKQKTTNDNTEIPGALADDSADQSYVDAGESNVEDVNWEDAFDGDEDPDTTWEVEGEHETASNESSVTLSSKASKRSFEEVELDEGESSYSPPGSPGMKRTRTE</sequence>
<dbReference type="AlphaFoldDB" id="A0AAD6UXF1"/>
<proteinExistence type="predicted"/>
<evidence type="ECO:0000313" key="3">
    <source>
        <dbReference type="Proteomes" id="UP001219525"/>
    </source>
</evidence>
<protein>
    <submittedName>
        <fullName evidence="2">Uncharacterized protein</fullName>
    </submittedName>
</protein>
<organism evidence="2 3">
    <name type="scientific">Mycena pura</name>
    <dbReference type="NCBI Taxonomy" id="153505"/>
    <lineage>
        <taxon>Eukaryota</taxon>
        <taxon>Fungi</taxon>
        <taxon>Dikarya</taxon>
        <taxon>Basidiomycota</taxon>
        <taxon>Agaricomycotina</taxon>
        <taxon>Agaricomycetes</taxon>
        <taxon>Agaricomycetidae</taxon>
        <taxon>Agaricales</taxon>
        <taxon>Marasmiineae</taxon>
        <taxon>Mycenaceae</taxon>
        <taxon>Mycena</taxon>
    </lineage>
</organism>
<keyword evidence="3" id="KW-1185">Reference proteome</keyword>